<evidence type="ECO:0000313" key="2">
    <source>
        <dbReference type="EMBL" id="CUP64971.1"/>
    </source>
</evidence>
<dbReference type="EMBL" id="CZBE01000008">
    <property type="protein sequence ID" value="CUP64971.1"/>
    <property type="molecule type" value="Genomic_DNA"/>
</dbReference>
<keyword evidence="1" id="KW-0812">Transmembrane</keyword>
<reference evidence="2 3" key="1">
    <citation type="submission" date="2015-09" db="EMBL/GenBank/DDBJ databases">
        <authorList>
            <consortium name="Pathogen Informatics"/>
        </authorList>
    </citation>
    <scope>NUCLEOTIDE SEQUENCE [LARGE SCALE GENOMIC DNA]</scope>
    <source>
        <strain evidence="2 3">2789STDY5834939</strain>
    </source>
</reference>
<dbReference type="AlphaFoldDB" id="A0A174PZE1"/>
<sequence>MTKTLNQFKALVLCGVVILMTQWVNLIKGGVSFEAGKACIGMLCIIFICVLALKIKELIPWKIPAFAWASLLALLLTTPWSPVDDILLDMTAQISSGQIGTVILAVAGISIGTKLNDIKRLSWKMILVAIVVFCGTFFGSALISQAILSLQGMI</sequence>
<name>A0A174PZE1_9FIRM</name>
<accession>A0A174PZE1</accession>
<evidence type="ECO:0000313" key="3">
    <source>
        <dbReference type="Proteomes" id="UP000095765"/>
    </source>
</evidence>
<keyword evidence="1" id="KW-1133">Transmembrane helix</keyword>
<feature type="transmembrane region" description="Helical" evidence="1">
    <location>
        <begin position="65"/>
        <end position="82"/>
    </location>
</feature>
<keyword evidence="1" id="KW-0472">Membrane</keyword>
<feature type="transmembrane region" description="Helical" evidence="1">
    <location>
        <begin position="35"/>
        <end position="53"/>
    </location>
</feature>
<dbReference type="RefSeq" id="WP_070097943.1">
    <property type="nucleotide sequence ID" value="NZ_CABIWA010000011.1"/>
</dbReference>
<organism evidence="2 3">
    <name type="scientific">Anaerotruncus colihominis</name>
    <dbReference type="NCBI Taxonomy" id="169435"/>
    <lineage>
        <taxon>Bacteria</taxon>
        <taxon>Bacillati</taxon>
        <taxon>Bacillota</taxon>
        <taxon>Clostridia</taxon>
        <taxon>Eubacteriales</taxon>
        <taxon>Oscillospiraceae</taxon>
        <taxon>Anaerotruncus</taxon>
    </lineage>
</organism>
<feature type="transmembrane region" description="Helical" evidence="1">
    <location>
        <begin position="94"/>
        <end position="113"/>
    </location>
</feature>
<feature type="transmembrane region" description="Helical" evidence="1">
    <location>
        <begin position="7"/>
        <end position="23"/>
    </location>
</feature>
<dbReference type="Proteomes" id="UP000095765">
    <property type="component" value="Unassembled WGS sequence"/>
</dbReference>
<proteinExistence type="predicted"/>
<evidence type="ECO:0000256" key="1">
    <source>
        <dbReference type="SAM" id="Phobius"/>
    </source>
</evidence>
<evidence type="ECO:0008006" key="4">
    <source>
        <dbReference type="Google" id="ProtNLM"/>
    </source>
</evidence>
<protein>
    <recommendedName>
        <fullName evidence="4">DUF340 domain-containing protein</fullName>
    </recommendedName>
</protein>
<gene>
    <name evidence="2" type="ORF">ERS852551_01480</name>
</gene>
<feature type="transmembrane region" description="Helical" evidence="1">
    <location>
        <begin position="125"/>
        <end position="148"/>
    </location>
</feature>
<dbReference type="OrthoDB" id="6443879at2"/>